<keyword evidence="4" id="KW-0597">Phosphoprotein</keyword>
<evidence type="ECO:0000313" key="12">
    <source>
        <dbReference type="EMBL" id="MBB6477950.1"/>
    </source>
</evidence>
<evidence type="ECO:0000256" key="8">
    <source>
        <dbReference type="ARBA" id="ARBA00023136"/>
    </source>
</evidence>
<evidence type="ECO:0000256" key="10">
    <source>
        <dbReference type="SAM" id="Phobius"/>
    </source>
</evidence>
<dbReference type="SUPFAM" id="SSF55874">
    <property type="entry name" value="ATPase domain of HSP90 chaperone/DNA topoisomerase II/histidine kinase"/>
    <property type="match status" value="1"/>
</dbReference>
<dbReference type="Pfam" id="PF02518">
    <property type="entry name" value="HATPase_c"/>
    <property type="match status" value="1"/>
</dbReference>
<dbReference type="InterPro" id="IPR035965">
    <property type="entry name" value="PAS-like_dom_sf"/>
</dbReference>
<dbReference type="FunFam" id="3.30.565.10:FF:000006">
    <property type="entry name" value="Sensor histidine kinase WalK"/>
    <property type="match status" value="1"/>
</dbReference>
<keyword evidence="7" id="KW-0902">Two-component regulatory system</keyword>
<protein>
    <recommendedName>
        <fullName evidence="3">histidine kinase</fullName>
        <ecNumber evidence="3">2.7.13.3</ecNumber>
    </recommendedName>
</protein>
<dbReference type="InterPro" id="IPR036890">
    <property type="entry name" value="HATPase_C_sf"/>
</dbReference>
<organism evidence="12 13">
    <name type="scientific">Negativicoccus succinicivorans</name>
    <dbReference type="NCBI Taxonomy" id="620903"/>
    <lineage>
        <taxon>Bacteria</taxon>
        <taxon>Bacillati</taxon>
        <taxon>Bacillota</taxon>
        <taxon>Negativicutes</taxon>
        <taxon>Veillonellales</taxon>
        <taxon>Veillonellaceae</taxon>
        <taxon>Negativicoccus</taxon>
    </lineage>
</organism>
<evidence type="ECO:0000256" key="1">
    <source>
        <dbReference type="ARBA" id="ARBA00000085"/>
    </source>
</evidence>
<dbReference type="SMART" id="SM00388">
    <property type="entry name" value="HisKA"/>
    <property type="match status" value="1"/>
</dbReference>
<evidence type="ECO:0000256" key="6">
    <source>
        <dbReference type="ARBA" id="ARBA00022777"/>
    </source>
</evidence>
<evidence type="ECO:0000256" key="2">
    <source>
        <dbReference type="ARBA" id="ARBA00004370"/>
    </source>
</evidence>
<comment type="subcellular location">
    <subcellularLocation>
        <location evidence="2">Membrane</location>
    </subcellularLocation>
</comment>
<dbReference type="InterPro" id="IPR036097">
    <property type="entry name" value="HisK_dim/P_sf"/>
</dbReference>
<dbReference type="PRINTS" id="PR00344">
    <property type="entry name" value="BCTRLSENSOR"/>
</dbReference>
<dbReference type="GeneID" id="93486266"/>
<dbReference type="GO" id="GO:0000155">
    <property type="term" value="F:phosphorelay sensor kinase activity"/>
    <property type="evidence" value="ECO:0007669"/>
    <property type="project" value="InterPro"/>
</dbReference>
<evidence type="ECO:0000313" key="13">
    <source>
        <dbReference type="Proteomes" id="UP000591941"/>
    </source>
</evidence>
<dbReference type="Proteomes" id="UP000591941">
    <property type="component" value="Unassembled WGS sequence"/>
</dbReference>
<dbReference type="SUPFAM" id="SSF55785">
    <property type="entry name" value="PYP-like sensor domain (PAS domain)"/>
    <property type="match status" value="1"/>
</dbReference>
<dbReference type="InterPro" id="IPR003661">
    <property type="entry name" value="HisK_dim/P_dom"/>
</dbReference>
<name>A0A841R4E5_9FIRM</name>
<dbReference type="GO" id="GO:0004721">
    <property type="term" value="F:phosphoprotein phosphatase activity"/>
    <property type="evidence" value="ECO:0007669"/>
    <property type="project" value="TreeGrafter"/>
</dbReference>
<dbReference type="RefSeq" id="WP_159822343.1">
    <property type="nucleotide sequence ID" value="NZ_CABWNB010000001.1"/>
</dbReference>
<accession>A0A841R4E5</accession>
<gene>
    <name evidence="12" type="ORF">HNR45_001003</name>
</gene>
<dbReference type="InterPro" id="IPR005467">
    <property type="entry name" value="His_kinase_dom"/>
</dbReference>
<dbReference type="SMART" id="SM00387">
    <property type="entry name" value="HATPase_c"/>
    <property type="match status" value="1"/>
</dbReference>
<keyword evidence="10" id="KW-1133">Transmembrane helix</keyword>
<dbReference type="OrthoDB" id="9813151at2"/>
<dbReference type="EMBL" id="JACHHI010000004">
    <property type="protein sequence ID" value="MBB6477950.1"/>
    <property type="molecule type" value="Genomic_DNA"/>
</dbReference>
<dbReference type="InterPro" id="IPR050351">
    <property type="entry name" value="BphY/WalK/GraS-like"/>
</dbReference>
<reference evidence="12 13" key="1">
    <citation type="submission" date="2020-08" db="EMBL/GenBank/DDBJ databases">
        <title>Genomic Encyclopedia of Type Strains, Phase IV (KMG-IV): sequencing the most valuable type-strain genomes for metagenomic binning, comparative biology and taxonomic classification.</title>
        <authorList>
            <person name="Goeker M."/>
        </authorList>
    </citation>
    <scope>NUCLEOTIDE SEQUENCE [LARGE SCALE GENOMIC DNA]</scope>
    <source>
        <strain evidence="12 13">DSM 21255</strain>
    </source>
</reference>
<dbReference type="PANTHER" id="PTHR45453:SF1">
    <property type="entry name" value="PHOSPHATE REGULON SENSOR PROTEIN PHOR"/>
    <property type="match status" value="1"/>
</dbReference>
<comment type="caution">
    <text evidence="12">The sequence shown here is derived from an EMBL/GenBank/DDBJ whole genome shotgun (WGS) entry which is preliminary data.</text>
</comment>
<keyword evidence="10" id="KW-0812">Transmembrane</keyword>
<evidence type="ECO:0000256" key="4">
    <source>
        <dbReference type="ARBA" id="ARBA00022553"/>
    </source>
</evidence>
<dbReference type="AlphaFoldDB" id="A0A841R4E5"/>
<feature type="region of interest" description="Disordered" evidence="9">
    <location>
        <begin position="563"/>
        <end position="594"/>
    </location>
</feature>
<feature type="domain" description="Histidine kinase" evidence="11">
    <location>
        <begin position="351"/>
        <end position="567"/>
    </location>
</feature>
<dbReference type="EC" id="2.7.13.3" evidence="3"/>
<evidence type="ECO:0000256" key="9">
    <source>
        <dbReference type="SAM" id="MobiDB-lite"/>
    </source>
</evidence>
<keyword evidence="5 12" id="KW-0808">Transferase</keyword>
<keyword evidence="8 10" id="KW-0472">Membrane</keyword>
<dbReference type="Gene3D" id="1.10.287.130">
    <property type="match status" value="1"/>
</dbReference>
<evidence type="ECO:0000259" key="11">
    <source>
        <dbReference type="PROSITE" id="PS50109"/>
    </source>
</evidence>
<feature type="transmembrane region" description="Helical" evidence="10">
    <location>
        <begin position="6"/>
        <end position="29"/>
    </location>
</feature>
<dbReference type="InterPro" id="IPR003594">
    <property type="entry name" value="HATPase_dom"/>
</dbReference>
<dbReference type="InterPro" id="IPR004358">
    <property type="entry name" value="Sig_transdc_His_kin-like_C"/>
</dbReference>
<dbReference type="PANTHER" id="PTHR45453">
    <property type="entry name" value="PHOSPHATE REGULON SENSOR PROTEIN PHOR"/>
    <property type="match status" value="1"/>
</dbReference>
<evidence type="ECO:0000256" key="5">
    <source>
        <dbReference type="ARBA" id="ARBA00022679"/>
    </source>
</evidence>
<proteinExistence type="predicted"/>
<dbReference type="SUPFAM" id="SSF47384">
    <property type="entry name" value="Homodimeric domain of signal transducing histidine kinase"/>
    <property type="match status" value="1"/>
</dbReference>
<dbReference type="PROSITE" id="PS50109">
    <property type="entry name" value="HIS_KIN"/>
    <property type="match status" value="1"/>
</dbReference>
<keyword evidence="6 12" id="KW-0418">Kinase</keyword>
<keyword evidence="13" id="KW-1185">Reference proteome</keyword>
<sequence>MKKSIYSALVSISIVAVLLTLLASMWFYYSGVRKEAEMHLQQVTTVLADGMRNQPVPVDWLAASVAGIDGMTRVTWIDASGKVRFESAYNADQMENHLEREEVKAALAHGEGASRRESGTLARETSYYALRLDDGSILRTAVDRGSLLAIMQRALPGVLGVLAVILIACFFLAGYLTRHLLQPLRQAGEAVDAMISGQPVPYMLGVPELDPILARTRAQQENISHYIDEINDERSRTRHMMDTLTEGVILLDRGQSILDYNNVTAKIFQLTSDVHGQSAAALDQSSAWLTCIQDAMKTGESSTELTLCERIYRVRARRTESSNDDFTVLLVVRDVTETALAEQRRREFSANVSHELNTPLTSIRGYAELLLNGMYHNADEVKNFARRMIQESNRLLGLIQNIMRLSRIEEANEPYQWQNVSLHYIAEQVTDLLEMQSEKKNIRMQLHGDRGYVFGDARLLFELVLNLADNAVKYNREGGSVDVTIRDGEDDVTLTVKDTGVGIPIEQQNYIFERFYRVEQSRSKETGGSGLGLAIVKHIVALHHGELALTSQPKEGTAITVTLPKKQPDAAETGKTQSADDVTNDGDVSHVVTK</sequence>
<dbReference type="GO" id="GO:0016036">
    <property type="term" value="P:cellular response to phosphate starvation"/>
    <property type="evidence" value="ECO:0007669"/>
    <property type="project" value="TreeGrafter"/>
</dbReference>
<dbReference type="Pfam" id="PF00512">
    <property type="entry name" value="HisKA"/>
    <property type="match status" value="1"/>
</dbReference>
<feature type="transmembrane region" description="Helical" evidence="10">
    <location>
        <begin position="154"/>
        <end position="176"/>
    </location>
</feature>
<dbReference type="CDD" id="cd00075">
    <property type="entry name" value="HATPase"/>
    <property type="match status" value="1"/>
</dbReference>
<dbReference type="Gene3D" id="3.30.565.10">
    <property type="entry name" value="Histidine kinase-like ATPase, C-terminal domain"/>
    <property type="match status" value="1"/>
</dbReference>
<dbReference type="FunFam" id="1.10.287.130:FF:000001">
    <property type="entry name" value="Two-component sensor histidine kinase"/>
    <property type="match status" value="1"/>
</dbReference>
<evidence type="ECO:0000256" key="7">
    <source>
        <dbReference type="ARBA" id="ARBA00023012"/>
    </source>
</evidence>
<comment type="catalytic activity">
    <reaction evidence="1">
        <text>ATP + protein L-histidine = ADP + protein N-phospho-L-histidine.</text>
        <dbReference type="EC" id="2.7.13.3"/>
    </reaction>
</comment>
<dbReference type="Gene3D" id="3.30.450.20">
    <property type="entry name" value="PAS domain"/>
    <property type="match status" value="1"/>
</dbReference>
<dbReference type="GO" id="GO:0005886">
    <property type="term" value="C:plasma membrane"/>
    <property type="evidence" value="ECO:0007669"/>
    <property type="project" value="TreeGrafter"/>
</dbReference>
<dbReference type="CDD" id="cd00082">
    <property type="entry name" value="HisKA"/>
    <property type="match status" value="1"/>
</dbReference>
<evidence type="ECO:0000256" key="3">
    <source>
        <dbReference type="ARBA" id="ARBA00012438"/>
    </source>
</evidence>